<evidence type="ECO:0000313" key="2">
    <source>
        <dbReference type="EMBL" id="TVY10357.1"/>
    </source>
</evidence>
<accession>A0A559KDZ3</accession>
<dbReference type="AlphaFoldDB" id="A0A559KDZ3"/>
<dbReference type="Pfam" id="PF01636">
    <property type="entry name" value="APH"/>
    <property type="match status" value="1"/>
</dbReference>
<reference evidence="2 3" key="1">
    <citation type="submission" date="2019-07" db="EMBL/GenBank/DDBJ databases">
        <authorList>
            <person name="Kim J."/>
        </authorList>
    </citation>
    <scope>NUCLEOTIDE SEQUENCE [LARGE SCALE GENOMIC DNA]</scope>
    <source>
        <strain evidence="2 3">JC52</strain>
    </source>
</reference>
<evidence type="ECO:0000313" key="3">
    <source>
        <dbReference type="Proteomes" id="UP000317036"/>
    </source>
</evidence>
<dbReference type="EMBL" id="VNJI01000008">
    <property type="protein sequence ID" value="TVY10357.1"/>
    <property type="molecule type" value="Genomic_DNA"/>
</dbReference>
<dbReference type="OrthoDB" id="2373207at2"/>
<keyword evidence="3" id="KW-1185">Reference proteome</keyword>
<keyword evidence="2" id="KW-0808">Transferase</keyword>
<dbReference type="Gene3D" id="3.90.1200.10">
    <property type="match status" value="1"/>
</dbReference>
<gene>
    <name evidence="2" type="ORF">FPZ49_08120</name>
</gene>
<protein>
    <submittedName>
        <fullName evidence="2">Phosphotransferase</fullName>
    </submittedName>
</protein>
<comment type="caution">
    <text evidence="2">The sequence shown here is derived from an EMBL/GenBank/DDBJ whole genome shotgun (WGS) entry which is preliminary data.</text>
</comment>
<proteinExistence type="predicted"/>
<name>A0A559KDZ3_9BACL</name>
<evidence type="ECO:0000259" key="1">
    <source>
        <dbReference type="Pfam" id="PF01636"/>
    </source>
</evidence>
<feature type="domain" description="Aminoglycoside phosphotransferase" evidence="1">
    <location>
        <begin position="180"/>
        <end position="260"/>
    </location>
</feature>
<dbReference type="GO" id="GO:0016740">
    <property type="term" value="F:transferase activity"/>
    <property type="evidence" value="ECO:0007669"/>
    <property type="project" value="UniProtKB-KW"/>
</dbReference>
<sequence length="320" mass="36927">MGRHMELFRYVLPDGILDDSFILQKEVIYKGTNGKFIERFVIQTDHGPQSYIFKPLTNVETMGREPWAHTEILPLVPQIRSPQILARADHCNPDRYWAILEDFGTLSHDLSEADLVRAAGVVPYWHELSLHLVSESFTGNKPKVEIALQTVRYKWNNVESILQTYGINEAVIAKFHLALNHVPSSFFQEMVVSHGDFHRGNIAIKDGSLIVLDWEHVHQNSPYWDLYNLIDITHPVIRRNTTQMSRAAALQAYFSKRAEFGWKSSKAEFIAQYHLYSSIYSAWMLLLIEADLRKGVFQVNDLKEAEKETLNSMVECMLHI</sequence>
<dbReference type="SUPFAM" id="SSF56112">
    <property type="entry name" value="Protein kinase-like (PK-like)"/>
    <property type="match status" value="1"/>
</dbReference>
<dbReference type="Proteomes" id="UP000317036">
    <property type="component" value="Unassembled WGS sequence"/>
</dbReference>
<organism evidence="2 3">
    <name type="scientific">Paenibacillus cremeus</name>
    <dbReference type="NCBI Taxonomy" id="2163881"/>
    <lineage>
        <taxon>Bacteria</taxon>
        <taxon>Bacillati</taxon>
        <taxon>Bacillota</taxon>
        <taxon>Bacilli</taxon>
        <taxon>Bacillales</taxon>
        <taxon>Paenibacillaceae</taxon>
        <taxon>Paenibacillus</taxon>
    </lineage>
</organism>
<dbReference type="InterPro" id="IPR002575">
    <property type="entry name" value="Aminoglycoside_PTrfase"/>
</dbReference>
<dbReference type="InterPro" id="IPR011009">
    <property type="entry name" value="Kinase-like_dom_sf"/>
</dbReference>